<proteinExistence type="predicted"/>
<protein>
    <submittedName>
        <fullName evidence="1">Uncharacterized protein</fullName>
    </submittedName>
</protein>
<gene>
    <name evidence="1" type="ORF">LCGC14_0873300</name>
</gene>
<reference evidence="1" key="1">
    <citation type="journal article" date="2015" name="Nature">
        <title>Complex archaea that bridge the gap between prokaryotes and eukaryotes.</title>
        <authorList>
            <person name="Spang A."/>
            <person name="Saw J.H."/>
            <person name="Jorgensen S.L."/>
            <person name="Zaremba-Niedzwiedzka K."/>
            <person name="Martijn J."/>
            <person name="Lind A.E."/>
            <person name="van Eijk R."/>
            <person name="Schleper C."/>
            <person name="Guy L."/>
            <person name="Ettema T.J."/>
        </authorList>
    </citation>
    <scope>NUCLEOTIDE SEQUENCE</scope>
</reference>
<dbReference type="EMBL" id="LAZR01002709">
    <property type="protein sequence ID" value="KKN26562.1"/>
    <property type="molecule type" value="Genomic_DNA"/>
</dbReference>
<comment type="caution">
    <text evidence="1">The sequence shown here is derived from an EMBL/GenBank/DDBJ whole genome shotgun (WGS) entry which is preliminary data.</text>
</comment>
<evidence type="ECO:0000313" key="1">
    <source>
        <dbReference type="EMBL" id="KKN26562.1"/>
    </source>
</evidence>
<sequence length="53" mass="5931">MGHPTVDCENCGLVFYLGELMRVLVPDEDAGYPNGQIVDLCDKCRIEMKAEEI</sequence>
<accession>A0A0F9PPQ2</accession>
<organism evidence="1">
    <name type="scientific">marine sediment metagenome</name>
    <dbReference type="NCBI Taxonomy" id="412755"/>
    <lineage>
        <taxon>unclassified sequences</taxon>
        <taxon>metagenomes</taxon>
        <taxon>ecological metagenomes</taxon>
    </lineage>
</organism>
<dbReference type="AlphaFoldDB" id="A0A0F9PPQ2"/>
<name>A0A0F9PPQ2_9ZZZZ</name>